<feature type="compositionally biased region" description="Gly residues" evidence="1">
    <location>
        <begin position="78"/>
        <end position="88"/>
    </location>
</feature>
<protein>
    <submittedName>
        <fullName evidence="3">Uncharacterized protein</fullName>
    </submittedName>
</protein>
<evidence type="ECO:0000313" key="3">
    <source>
        <dbReference type="EMBL" id="KAG8096381.1"/>
    </source>
</evidence>
<reference evidence="3" key="2">
    <citation type="submission" date="2021-02" db="EMBL/GenBank/DDBJ databases">
        <authorList>
            <person name="Kimball J.A."/>
            <person name="Haas M.W."/>
            <person name="Macchietto M."/>
            <person name="Kono T."/>
            <person name="Duquette J."/>
            <person name="Shao M."/>
        </authorList>
    </citation>
    <scope>NUCLEOTIDE SEQUENCE</scope>
    <source>
        <tissue evidence="3">Fresh leaf tissue</tissue>
    </source>
</reference>
<keyword evidence="4" id="KW-1185">Reference proteome</keyword>
<feature type="region of interest" description="Disordered" evidence="1">
    <location>
        <begin position="1"/>
        <end position="116"/>
    </location>
</feature>
<keyword evidence="2" id="KW-0812">Transmembrane</keyword>
<feature type="compositionally biased region" description="Basic and acidic residues" evidence="1">
    <location>
        <begin position="89"/>
        <end position="101"/>
    </location>
</feature>
<proteinExistence type="predicted"/>
<gene>
    <name evidence="3" type="ORF">GUJ93_ZPchr0013g37956</name>
</gene>
<evidence type="ECO:0000256" key="1">
    <source>
        <dbReference type="SAM" id="MobiDB-lite"/>
    </source>
</evidence>
<organism evidence="3 4">
    <name type="scientific">Zizania palustris</name>
    <name type="common">Northern wild rice</name>
    <dbReference type="NCBI Taxonomy" id="103762"/>
    <lineage>
        <taxon>Eukaryota</taxon>
        <taxon>Viridiplantae</taxon>
        <taxon>Streptophyta</taxon>
        <taxon>Embryophyta</taxon>
        <taxon>Tracheophyta</taxon>
        <taxon>Spermatophyta</taxon>
        <taxon>Magnoliopsida</taxon>
        <taxon>Liliopsida</taxon>
        <taxon>Poales</taxon>
        <taxon>Poaceae</taxon>
        <taxon>BOP clade</taxon>
        <taxon>Oryzoideae</taxon>
        <taxon>Oryzeae</taxon>
        <taxon>Zizaniinae</taxon>
        <taxon>Zizania</taxon>
    </lineage>
</organism>
<dbReference type="AlphaFoldDB" id="A0A8J5WVQ5"/>
<accession>A0A8J5WVQ5</accession>
<feature type="transmembrane region" description="Helical" evidence="2">
    <location>
        <begin position="187"/>
        <end position="215"/>
    </location>
</feature>
<dbReference type="Proteomes" id="UP000729402">
    <property type="component" value="Unassembled WGS sequence"/>
</dbReference>
<keyword evidence="2" id="KW-1133">Transmembrane helix</keyword>
<keyword evidence="2" id="KW-0472">Membrane</keyword>
<dbReference type="EMBL" id="JAAALK010000079">
    <property type="protein sequence ID" value="KAG8096381.1"/>
    <property type="molecule type" value="Genomic_DNA"/>
</dbReference>
<evidence type="ECO:0000256" key="2">
    <source>
        <dbReference type="SAM" id="Phobius"/>
    </source>
</evidence>
<feature type="compositionally biased region" description="Basic and acidic residues" evidence="1">
    <location>
        <begin position="55"/>
        <end position="76"/>
    </location>
</feature>
<sequence>MERGRWRSGKAIRGDRVSAGGRRRGKQKAIAGKKEGGDPLPSEMKLLTGGLHLSVGERENERRQAGPGDQRARNGHEGLTGGPGGNGAGEERGDASADRHRAASQSRTAFALSPMESKKAARRWSSWSAGPSAPVDGAALGKPAILVVGNLNAARPEKLYVPLYDELVVQSGIKVGCDEFEASEPGVLVVILLFPIFVAAAHVASILLGVSALVISV</sequence>
<comment type="caution">
    <text evidence="3">The sequence shown here is derived from an EMBL/GenBank/DDBJ whole genome shotgun (WGS) entry which is preliminary data.</text>
</comment>
<reference evidence="3" key="1">
    <citation type="journal article" date="2021" name="bioRxiv">
        <title>Whole Genome Assembly and Annotation of Northern Wild Rice, Zizania palustris L., Supports a Whole Genome Duplication in the Zizania Genus.</title>
        <authorList>
            <person name="Haas M."/>
            <person name="Kono T."/>
            <person name="Macchietto M."/>
            <person name="Millas R."/>
            <person name="McGilp L."/>
            <person name="Shao M."/>
            <person name="Duquette J."/>
            <person name="Hirsch C.N."/>
            <person name="Kimball J."/>
        </authorList>
    </citation>
    <scope>NUCLEOTIDE SEQUENCE</scope>
    <source>
        <tissue evidence="3">Fresh leaf tissue</tissue>
    </source>
</reference>
<evidence type="ECO:0000313" key="4">
    <source>
        <dbReference type="Proteomes" id="UP000729402"/>
    </source>
</evidence>
<feature type="compositionally biased region" description="Basic residues" evidence="1">
    <location>
        <begin position="1"/>
        <end position="10"/>
    </location>
</feature>
<name>A0A8J5WVQ5_ZIZPA</name>